<proteinExistence type="predicted"/>
<feature type="region of interest" description="Disordered" evidence="1">
    <location>
        <begin position="58"/>
        <end position="86"/>
    </location>
</feature>
<protein>
    <submittedName>
        <fullName evidence="2">Uncharacterized protein</fullName>
    </submittedName>
</protein>
<dbReference type="AlphaFoldDB" id="B3PU86"/>
<reference evidence="2 3" key="1">
    <citation type="submission" date="2008-04" db="EMBL/GenBank/DDBJ databases">
        <title>Genome diversity and DNA divergence of Rhizobium etli.</title>
        <authorList>
            <person name="Gonzalez V."/>
            <person name="Acosta J.L."/>
            <person name="Santamaria R.I."/>
            <person name="Bustos P."/>
            <person name="Hernandez-Gonzalez I.L."/>
            <person name="Fernandez J.L."/>
            <person name="Diaz R."/>
            <person name="Flores M."/>
            <person name="Mora J."/>
            <person name="Palacios R."/>
            <person name="Davila G."/>
        </authorList>
    </citation>
    <scope>NUCLEOTIDE SEQUENCE [LARGE SCALE GENOMIC DNA]</scope>
    <source>
        <strain evidence="2 3">CIAT 652</strain>
    </source>
</reference>
<dbReference type="EMBL" id="CP001074">
    <property type="protein sequence ID" value="ACE90390.1"/>
    <property type="molecule type" value="Genomic_DNA"/>
</dbReference>
<dbReference type="HOGENOM" id="CLU_2495668_0_0_5"/>
<evidence type="ECO:0000256" key="1">
    <source>
        <dbReference type="SAM" id="MobiDB-lite"/>
    </source>
</evidence>
<name>B3PU86_RHIE6</name>
<organism evidence="2 3">
    <name type="scientific">Rhizobium etli (strain CIAT 652)</name>
    <dbReference type="NCBI Taxonomy" id="491916"/>
    <lineage>
        <taxon>Bacteria</taxon>
        <taxon>Pseudomonadati</taxon>
        <taxon>Pseudomonadota</taxon>
        <taxon>Alphaproteobacteria</taxon>
        <taxon>Hyphomicrobiales</taxon>
        <taxon>Rhizobiaceae</taxon>
        <taxon>Rhizobium/Agrobacterium group</taxon>
        <taxon>Rhizobium</taxon>
    </lineage>
</organism>
<evidence type="ECO:0000313" key="3">
    <source>
        <dbReference type="Proteomes" id="UP000008817"/>
    </source>
</evidence>
<dbReference type="KEGG" id="rec:RHECIAT_CH0001410"/>
<evidence type="ECO:0000313" key="2">
    <source>
        <dbReference type="EMBL" id="ACE90390.1"/>
    </source>
</evidence>
<dbReference type="Proteomes" id="UP000008817">
    <property type="component" value="Chromosome"/>
</dbReference>
<gene>
    <name evidence="2" type="ordered locus">RHECIAT_CH0001410</name>
</gene>
<sequence length="86" mass="9565">MVAALGISSTAAFPQEKQKRKYCNGHMHIAGRCTAKNALDACRYITDRSDIGEIVSTSRHVSRSPRGRVRAWGHCQQKTVPRSSHE</sequence>
<feature type="compositionally biased region" description="Basic residues" evidence="1">
    <location>
        <begin position="60"/>
        <end position="71"/>
    </location>
</feature>
<feature type="compositionally biased region" description="Polar residues" evidence="1">
    <location>
        <begin position="76"/>
        <end position="86"/>
    </location>
</feature>
<accession>B3PU86</accession>